<organism evidence="1 2">
    <name type="scientific">Burkholderia phage Maja</name>
    <dbReference type="NCBI Taxonomy" id="2767571"/>
    <lineage>
        <taxon>Viruses</taxon>
        <taxon>Duplodnaviria</taxon>
        <taxon>Heunggongvirae</taxon>
        <taxon>Uroviricota</taxon>
        <taxon>Caudoviricetes</taxon>
        <taxon>Lindbergviridae</taxon>
        <taxon>Gladiolivirus</taxon>
        <taxon>Gladiolivirus maja</taxon>
    </lineage>
</organism>
<name>A0A7S6U1S5_9CAUD</name>
<evidence type="ECO:0000313" key="1">
    <source>
        <dbReference type="EMBL" id="QOV06228.1"/>
    </source>
</evidence>
<dbReference type="Proteomes" id="UP000593952">
    <property type="component" value="Segment"/>
</dbReference>
<reference evidence="1 2" key="1">
    <citation type="submission" date="2020-07" db="EMBL/GenBank/DDBJ databases">
        <title>Complete genome sequence of Burkholderia gladioli phage Maja.</title>
        <authorList>
            <person name="Yu Z."/>
            <person name="Yao G.W."/>
            <person name="Guadalupe Vizoso-Pinto M."/>
            <person name="Sun L."/>
            <person name="Le T."/>
            <person name="Gonzalez C."/>
            <person name="Young R."/>
            <person name="Liu M."/>
        </authorList>
    </citation>
    <scope>NUCLEOTIDE SEQUENCE [LARGE SCALE GENOMIC DNA]</scope>
</reference>
<accession>A0A7S6U1S5</accession>
<gene>
    <name evidence="1" type="ORF">CPT_Maja_008</name>
</gene>
<sequence>MQTFTNEKSGFFDQLADAYEDIKEAPFFRPQWVILDVLILAAVLLT</sequence>
<dbReference type="EMBL" id="MT708549">
    <property type="protein sequence ID" value="QOV06228.1"/>
    <property type="molecule type" value="Genomic_DNA"/>
</dbReference>
<protein>
    <submittedName>
        <fullName evidence="1">Uncharacterized protein</fullName>
    </submittedName>
</protein>
<evidence type="ECO:0000313" key="2">
    <source>
        <dbReference type="Proteomes" id="UP000593952"/>
    </source>
</evidence>
<keyword evidence="2" id="KW-1185">Reference proteome</keyword>
<proteinExistence type="predicted"/>